<protein>
    <submittedName>
        <fullName evidence="8">DUF1957 domain-containing protein</fullName>
    </submittedName>
</protein>
<dbReference type="InterPro" id="IPR028995">
    <property type="entry name" value="Glyco_hydro_57/38_cen_sf"/>
</dbReference>
<feature type="binding site" evidence="4">
    <location>
        <position position="249"/>
    </location>
    <ligand>
        <name>substrate</name>
    </ligand>
</feature>
<evidence type="ECO:0000313" key="8">
    <source>
        <dbReference type="EMBL" id="MDI1230529.1"/>
    </source>
</evidence>
<dbReference type="GO" id="GO:0003844">
    <property type="term" value="F:1,4-alpha-glucan branching enzyme activity"/>
    <property type="evidence" value="ECO:0007669"/>
    <property type="project" value="InterPro"/>
</dbReference>
<dbReference type="InterPro" id="IPR015293">
    <property type="entry name" value="BE_C"/>
</dbReference>
<feature type="domain" description="Glycoside hydrolase family 57 N-terminal" evidence="6">
    <location>
        <begin position="15"/>
        <end position="313"/>
    </location>
</feature>
<dbReference type="GO" id="GO:0030979">
    <property type="term" value="P:alpha-glucan biosynthetic process"/>
    <property type="evidence" value="ECO:0007669"/>
    <property type="project" value="InterPro"/>
</dbReference>
<gene>
    <name evidence="8" type="ORF">PSU93_05195</name>
</gene>
<dbReference type="InterPro" id="IPR037090">
    <property type="entry name" value="57_glycoside_trans_central"/>
</dbReference>
<dbReference type="SUPFAM" id="SSF88688">
    <property type="entry name" value="Families 57/38 glycoside transferase middle domain"/>
    <property type="match status" value="1"/>
</dbReference>
<dbReference type="Pfam" id="PF09210">
    <property type="entry name" value="BE_C"/>
    <property type="match status" value="1"/>
</dbReference>
<dbReference type="InterPro" id="IPR040042">
    <property type="entry name" value="Branching_enz_MT3115-like"/>
</dbReference>
<proteinExistence type="inferred from homology"/>
<feature type="domain" description="1,4-alpha-glucan branching enzyme C-terminal" evidence="7">
    <location>
        <begin position="435"/>
        <end position="536"/>
    </location>
</feature>
<evidence type="ECO:0000256" key="5">
    <source>
        <dbReference type="RuleBase" id="RU361196"/>
    </source>
</evidence>
<name>A0AA43THM7_9GAMM</name>
<dbReference type="Gene3D" id="3.20.110.10">
    <property type="entry name" value="Glycoside hydrolase 38, N terminal domain"/>
    <property type="match status" value="1"/>
</dbReference>
<dbReference type="Gene3D" id="1.20.1430.10">
    <property type="entry name" value="Families 57/38 glycoside transferase, middle domain"/>
    <property type="match status" value="1"/>
</dbReference>
<dbReference type="InterPro" id="IPR011330">
    <property type="entry name" value="Glyco_hydro/deAcase_b/a-brl"/>
</dbReference>
<feature type="active site" description="Proton donor" evidence="3">
    <location>
        <position position="360"/>
    </location>
</feature>
<dbReference type="GO" id="GO:0005576">
    <property type="term" value="C:extracellular region"/>
    <property type="evidence" value="ECO:0007669"/>
    <property type="project" value="TreeGrafter"/>
</dbReference>
<dbReference type="PANTHER" id="PTHR41695:SF1">
    <property type="entry name" value="1,4-ALPHA-GLUCAN BRANCHING ENZYME TK1436"/>
    <property type="match status" value="1"/>
</dbReference>
<feature type="binding site" evidence="4">
    <location>
        <position position="414"/>
    </location>
    <ligand>
        <name>substrate</name>
    </ligand>
</feature>
<dbReference type="InterPro" id="IPR027291">
    <property type="entry name" value="Glyco_hydro_38_N_sf"/>
</dbReference>
<keyword evidence="9" id="KW-1185">Reference proteome</keyword>
<dbReference type="InterPro" id="IPR004300">
    <property type="entry name" value="Glyco_hydro_57_N"/>
</dbReference>
<feature type="active site" description="Nucleophile" evidence="3">
    <location>
        <position position="197"/>
    </location>
</feature>
<dbReference type="Pfam" id="PF03065">
    <property type="entry name" value="Glyco_hydro_57"/>
    <property type="match status" value="1"/>
</dbReference>
<organism evidence="8 9">
    <name type="scientific">Candidatus Methylobacter titanis</name>
    <dbReference type="NCBI Taxonomy" id="3053457"/>
    <lineage>
        <taxon>Bacteria</taxon>
        <taxon>Pseudomonadati</taxon>
        <taxon>Pseudomonadota</taxon>
        <taxon>Gammaproteobacteria</taxon>
        <taxon>Methylococcales</taxon>
        <taxon>Methylococcaceae</taxon>
        <taxon>Methylobacter</taxon>
    </lineage>
</organism>
<dbReference type="CDD" id="cd10792">
    <property type="entry name" value="GH57N_AmyC_like"/>
    <property type="match status" value="1"/>
</dbReference>
<dbReference type="AlphaFoldDB" id="A0AA43THM7"/>
<reference evidence="8" key="1">
    <citation type="submission" date="2023-01" db="EMBL/GenBank/DDBJ databases">
        <title>Biogeochemical cycle of methane in antarctic sediments.</title>
        <authorList>
            <person name="Roldan D.M."/>
            <person name="Menes R.J."/>
        </authorList>
    </citation>
    <scope>NUCLEOTIDE SEQUENCE [LARGE SCALE GENOMIC DNA]</scope>
    <source>
        <strain evidence="8">K-2018 MAG008</strain>
    </source>
</reference>
<accession>A0AA43THM7</accession>
<dbReference type="Proteomes" id="UP001160519">
    <property type="component" value="Unassembled WGS sequence"/>
</dbReference>
<evidence type="ECO:0000256" key="1">
    <source>
        <dbReference type="ARBA" id="ARBA00006821"/>
    </source>
</evidence>
<evidence type="ECO:0000256" key="4">
    <source>
        <dbReference type="PIRSR" id="PIRSR640042-2"/>
    </source>
</evidence>
<dbReference type="SUPFAM" id="SSF88713">
    <property type="entry name" value="Glycoside hydrolase/deacetylase"/>
    <property type="match status" value="1"/>
</dbReference>
<evidence type="ECO:0000313" key="9">
    <source>
        <dbReference type="Proteomes" id="UP001160519"/>
    </source>
</evidence>
<keyword evidence="2 5" id="KW-0119">Carbohydrate metabolism</keyword>
<evidence type="ECO:0000259" key="7">
    <source>
        <dbReference type="Pfam" id="PF09210"/>
    </source>
</evidence>
<evidence type="ECO:0000256" key="2">
    <source>
        <dbReference type="ARBA" id="ARBA00023277"/>
    </source>
</evidence>
<feature type="binding site" evidence="4">
    <location>
        <position position="476"/>
    </location>
    <ligand>
        <name>substrate</name>
    </ligand>
</feature>
<dbReference type="PANTHER" id="PTHR41695">
    <property type="entry name" value="1,4-ALPHA-GLUCAN BRANCHING ENZYME RV3031-RELATED"/>
    <property type="match status" value="1"/>
</dbReference>
<sequence length="550" mass="62888">MTTSLPRSGQGFLSIILHAHLPYVRHPEHDSFFEENWLFEAMTECYLPLIAVLDRLHADNVDYRLTLSLSPTLISMLRDDLLQTRYLSYLHSRLELAEKEIIRTRKQPEYQKLARLYRRFYLHTLSTYQDRYQGDLLAAFKKHQSTGKLELITTAATHGFLPLLNVSETAVRNQVNTGIAMFKAATGSAPSGFWLPECAYYPGLETVLADAGIAYFFVDSHGIMDASSPPRHGVYAPIACGNGVAAFARDPESSRQVWSAKEGYPGDFDYREYYSDIGFERELDYIAPYILDGKTRINTGIKYHRVTGDNRPKEIYNPRQALAKAREHAQDFVDKRQRQIDRLGATMDDGRQPIIVAPYDAELFGHWWFEGTHWLEWVLRLASESTGGVQLSSCGDYLKQQPSPQVATPAASSWGDQGYSSYWINETNAWIYPLLHKAELQMEKLAHDVQGLTLTPIQTRALNQAARSILLAQASDWPFIMKSGTTIDYANKRVTDHLARFNYLHDCFRKNRLNERYLTALEIMDNIFPDIDFRDYNPSNVRVGFKPARS</sequence>
<comment type="similarity">
    <text evidence="1 5">Belongs to the glycosyl hydrolase 57 family.</text>
</comment>
<dbReference type="EMBL" id="JAQSDF010000010">
    <property type="protein sequence ID" value="MDI1230529.1"/>
    <property type="molecule type" value="Genomic_DNA"/>
</dbReference>
<evidence type="ECO:0000256" key="3">
    <source>
        <dbReference type="PIRSR" id="PIRSR640042-1"/>
    </source>
</evidence>
<comment type="caution">
    <text evidence="8">The sequence shown here is derived from an EMBL/GenBank/DDBJ whole genome shotgun (WGS) entry which is preliminary data.</text>
</comment>
<feature type="binding site" evidence="4">
    <location>
        <position position="266"/>
    </location>
    <ligand>
        <name>substrate</name>
    </ligand>
</feature>
<evidence type="ECO:0000259" key="6">
    <source>
        <dbReference type="Pfam" id="PF03065"/>
    </source>
</evidence>